<organism evidence="2 3">
    <name type="scientific">Dyadobacter jiangsuensis</name>
    <dbReference type="NCBI Taxonomy" id="1591085"/>
    <lineage>
        <taxon>Bacteria</taxon>
        <taxon>Pseudomonadati</taxon>
        <taxon>Bacteroidota</taxon>
        <taxon>Cytophagia</taxon>
        <taxon>Cytophagales</taxon>
        <taxon>Spirosomataceae</taxon>
        <taxon>Dyadobacter</taxon>
    </lineage>
</organism>
<accession>A0A2P8G6C7</accession>
<gene>
    <name evidence="2" type="ORF">CLV60_105371</name>
</gene>
<evidence type="ECO:0000313" key="3">
    <source>
        <dbReference type="Proteomes" id="UP000241964"/>
    </source>
</evidence>
<comment type="caution">
    <text evidence="2">The sequence shown here is derived from an EMBL/GenBank/DDBJ whole genome shotgun (WGS) entry which is preliminary data.</text>
</comment>
<dbReference type="OrthoDB" id="1366124at2"/>
<proteinExistence type="predicted"/>
<dbReference type="EMBL" id="PYAS01000005">
    <property type="protein sequence ID" value="PSL29529.1"/>
    <property type="molecule type" value="Genomic_DNA"/>
</dbReference>
<dbReference type="Proteomes" id="UP000241964">
    <property type="component" value="Unassembled WGS sequence"/>
</dbReference>
<protein>
    <submittedName>
        <fullName evidence="2">Uncharacterized protein</fullName>
    </submittedName>
</protein>
<keyword evidence="3" id="KW-1185">Reference proteome</keyword>
<dbReference type="AlphaFoldDB" id="A0A2P8G6C7"/>
<evidence type="ECO:0000313" key="2">
    <source>
        <dbReference type="EMBL" id="PSL29529.1"/>
    </source>
</evidence>
<sequence>MSEGKFKLDRTAFHAGTHSETEKYHAKNQPKTLKERLEAAHYLNSIAFQFDLQNPPRMDRSVFSMRKHPDINDIENLENSSD</sequence>
<feature type="region of interest" description="Disordered" evidence="1">
    <location>
        <begin position="1"/>
        <end position="30"/>
    </location>
</feature>
<evidence type="ECO:0000256" key="1">
    <source>
        <dbReference type="SAM" id="MobiDB-lite"/>
    </source>
</evidence>
<feature type="compositionally biased region" description="Basic and acidic residues" evidence="1">
    <location>
        <begin position="1"/>
        <end position="25"/>
    </location>
</feature>
<name>A0A2P8G6C7_9BACT</name>
<reference evidence="2 3" key="1">
    <citation type="submission" date="2018-03" db="EMBL/GenBank/DDBJ databases">
        <title>Genomic Encyclopedia of Archaeal and Bacterial Type Strains, Phase II (KMG-II): from individual species to whole genera.</title>
        <authorList>
            <person name="Goeker M."/>
        </authorList>
    </citation>
    <scope>NUCLEOTIDE SEQUENCE [LARGE SCALE GENOMIC DNA]</scope>
    <source>
        <strain evidence="2 3">DSM 29057</strain>
    </source>
</reference>